<keyword evidence="2" id="KW-0645">Protease</keyword>
<dbReference type="KEGG" id="ske:Sked_31170"/>
<protein>
    <submittedName>
        <fullName evidence="6">Cell wall-associated hydrolase, invasion-associated protein</fullName>
    </submittedName>
</protein>
<dbReference type="InterPro" id="IPR051794">
    <property type="entry name" value="PG_Endopeptidase_C40"/>
</dbReference>
<dbReference type="PROSITE" id="PS51935">
    <property type="entry name" value="NLPC_P60"/>
    <property type="match status" value="1"/>
</dbReference>
<dbReference type="STRING" id="446469.Sked_31170"/>
<dbReference type="PANTHER" id="PTHR47359:SF3">
    <property type="entry name" value="NLP_P60 DOMAIN-CONTAINING PROTEIN-RELATED"/>
    <property type="match status" value="1"/>
</dbReference>
<dbReference type="Gene3D" id="3.90.1720.10">
    <property type="entry name" value="endopeptidase domain like (from Nostoc punctiforme)"/>
    <property type="match status" value="1"/>
</dbReference>
<dbReference type="GO" id="GO:0006508">
    <property type="term" value="P:proteolysis"/>
    <property type="evidence" value="ECO:0007669"/>
    <property type="project" value="UniProtKB-KW"/>
</dbReference>
<evidence type="ECO:0000256" key="1">
    <source>
        <dbReference type="ARBA" id="ARBA00007074"/>
    </source>
</evidence>
<dbReference type="InterPro" id="IPR000064">
    <property type="entry name" value="NLP_P60_dom"/>
</dbReference>
<sequence length="270" mass="26466">MSAVEAMGRISQIQQQIRSLTQPTAQQAMGVAVLGTGTSAATPGASVLAATSTTAAVQALTGTSTSSAASASSAALTSPSASSVDFASQLAAAAALSEPAPAAAPAGGPSGADLVAEARKYVGVPYVWGGSSAQGLDCSGLVKLSLSALGVDMPRVAREQMTQGTPVASLSEAQPGDLLVFDGGSHIGIYLGEGRMIDAPKPGDHVRERDVYETPTAIRRVLPTAAEAAAAAAAAPAAIPALSTAAQVEQLLASSAADRSSLTALLGDAA</sequence>
<dbReference type="RefSeq" id="WP_012868082.1">
    <property type="nucleotide sequence ID" value="NC_013521.1"/>
</dbReference>
<dbReference type="HOGENOM" id="CLU_016043_6_1_11"/>
<gene>
    <name evidence="6" type="ordered locus">Sked_31170</name>
</gene>
<organism evidence="6 7">
    <name type="scientific">Sanguibacter keddieii (strain ATCC 51767 / DSM 10542 / NCFB 3025 / ST-74)</name>
    <dbReference type="NCBI Taxonomy" id="446469"/>
    <lineage>
        <taxon>Bacteria</taxon>
        <taxon>Bacillati</taxon>
        <taxon>Actinomycetota</taxon>
        <taxon>Actinomycetes</taxon>
        <taxon>Micrococcales</taxon>
        <taxon>Sanguibacteraceae</taxon>
        <taxon>Sanguibacter</taxon>
    </lineage>
</organism>
<dbReference type="GO" id="GO:0008234">
    <property type="term" value="F:cysteine-type peptidase activity"/>
    <property type="evidence" value="ECO:0007669"/>
    <property type="project" value="UniProtKB-KW"/>
</dbReference>
<dbReference type="PANTHER" id="PTHR47359">
    <property type="entry name" value="PEPTIDOGLYCAN DL-ENDOPEPTIDASE CWLO"/>
    <property type="match status" value="1"/>
</dbReference>
<evidence type="ECO:0000313" key="6">
    <source>
        <dbReference type="EMBL" id="ACZ23014.1"/>
    </source>
</evidence>
<comment type="similarity">
    <text evidence="1">Belongs to the peptidase C40 family.</text>
</comment>
<keyword evidence="3 6" id="KW-0378">Hydrolase</keyword>
<dbReference type="AlphaFoldDB" id="D1BD10"/>
<evidence type="ECO:0000256" key="2">
    <source>
        <dbReference type="ARBA" id="ARBA00022670"/>
    </source>
</evidence>
<dbReference type="SUPFAM" id="SSF54001">
    <property type="entry name" value="Cysteine proteinases"/>
    <property type="match status" value="1"/>
</dbReference>
<dbReference type="EMBL" id="CP001819">
    <property type="protein sequence ID" value="ACZ23014.1"/>
    <property type="molecule type" value="Genomic_DNA"/>
</dbReference>
<evidence type="ECO:0000259" key="5">
    <source>
        <dbReference type="PROSITE" id="PS51935"/>
    </source>
</evidence>
<evidence type="ECO:0000313" key="7">
    <source>
        <dbReference type="Proteomes" id="UP000000322"/>
    </source>
</evidence>
<proteinExistence type="inferred from homology"/>
<dbReference type="Pfam" id="PF00877">
    <property type="entry name" value="NLPC_P60"/>
    <property type="match status" value="1"/>
</dbReference>
<dbReference type="eggNOG" id="COG0791">
    <property type="taxonomic scope" value="Bacteria"/>
</dbReference>
<evidence type="ECO:0000256" key="4">
    <source>
        <dbReference type="ARBA" id="ARBA00022807"/>
    </source>
</evidence>
<evidence type="ECO:0000256" key="3">
    <source>
        <dbReference type="ARBA" id="ARBA00022801"/>
    </source>
</evidence>
<keyword evidence="7" id="KW-1185">Reference proteome</keyword>
<keyword evidence="4" id="KW-0788">Thiol protease</keyword>
<feature type="domain" description="NlpC/P60" evidence="5">
    <location>
        <begin position="108"/>
        <end position="228"/>
    </location>
</feature>
<dbReference type="InterPro" id="IPR038765">
    <property type="entry name" value="Papain-like_cys_pep_sf"/>
</dbReference>
<accession>D1BD10</accession>
<reference evidence="6 7" key="1">
    <citation type="journal article" date="2009" name="Stand. Genomic Sci.">
        <title>Complete genome sequence of Sanguibacter keddieii type strain (ST-74).</title>
        <authorList>
            <person name="Ivanova N."/>
            <person name="Sikorski J."/>
            <person name="Sims D."/>
            <person name="Brettin T."/>
            <person name="Detter J.C."/>
            <person name="Han C."/>
            <person name="Lapidus A."/>
            <person name="Copeland A."/>
            <person name="Glavina Del Rio T."/>
            <person name="Nolan M."/>
            <person name="Chen F."/>
            <person name="Lucas S."/>
            <person name="Tice H."/>
            <person name="Cheng J.F."/>
            <person name="Bruce D."/>
            <person name="Goodwin L."/>
            <person name="Pitluck S."/>
            <person name="Pati A."/>
            <person name="Mavromatis K."/>
            <person name="Chen A."/>
            <person name="Palaniappan K."/>
            <person name="D'haeseleer P."/>
            <person name="Chain P."/>
            <person name="Bristow J."/>
            <person name="Eisen J.A."/>
            <person name="Markowitz V."/>
            <person name="Hugenholtz P."/>
            <person name="Goker M."/>
            <person name="Pukall R."/>
            <person name="Klenk H.P."/>
            <person name="Kyrpides N.C."/>
        </authorList>
    </citation>
    <scope>NUCLEOTIDE SEQUENCE [LARGE SCALE GENOMIC DNA]</scope>
    <source>
        <strain evidence="7">ATCC 51767 / DSM 10542 / NCFB 3025 / ST-74</strain>
    </source>
</reference>
<dbReference type="Proteomes" id="UP000000322">
    <property type="component" value="Chromosome"/>
</dbReference>
<name>D1BD10_SANKS</name>